<protein>
    <submittedName>
        <fullName evidence="1">Uncharacterized protein</fullName>
    </submittedName>
</protein>
<gene>
    <name evidence="1" type="ORF">BECKTUN1418D_GA0071000_11833</name>
</gene>
<accession>A0A451A9I6</accession>
<organism evidence="1">
    <name type="scientific">Candidatus Kentrum sp. TUN</name>
    <dbReference type="NCBI Taxonomy" id="2126343"/>
    <lineage>
        <taxon>Bacteria</taxon>
        <taxon>Pseudomonadati</taxon>
        <taxon>Pseudomonadota</taxon>
        <taxon>Gammaproteobacteria</taxon>
        <taxon>Candidatus Kentrum</taxon>
    </lineage>
</organism>
<dbReference type="AlphaFoldDB" id="A0A451A9I6"/>
<name>A0A451A9I6_9GAMM</name>
<evidence type="ECO:0000313" key="1">
    <source>
        <dbReference type="EMBL" id="VFK62681.1"/>
    </source>
</evidence>
<sequence>MGNKDIVIYTRLQESLGDNTKRLQECIDMLHILSVNRNLAGR</sequence>
<dbReference type="EMBL" id="CAADFX010000183">
    <property type="protein sequence ID" value="VFK62681.1"/>
    <property type="molecule type" value="Genomic_DNA"/>
</dbReference>
<reference evidence="1" key="1">
    <citation type="submission" date="2019-02" db="EMBL/GenBank/DDBJ databases">
        <authorList>
            <person name="Gruber-Vodicka R. H."/>
            <person name="Seah K. B. B."/>
        </authorList>
    </citation>
    <scope>NUCLEOTIDE SEQUENCE</scope>
    <source>
        <strain evidence="1">BECK_BY1</strain>
    </source>
</reference>
<proteinExistence type="predicted"/>